<feature type="binding site" evidence="2">
    <location>
        <position position="400"/>
    </location>
    <ligand>
        <name>Mg(2+)</name>
        <dbReference type="ChEBI" id="CHEBI:18420"/>
    </ligand>
</feature>
<feature type="binding site" evidence="2">
    <location>
        <position position="64"/>
    </location>
    <ligand>
        <name>Fe cation</name>
        <dbReference type="ChEBI" id="CHEBI:24875"/>
    </ligand>
</feature>
<dbReference type="AlphaFoldDB" id="A0A2M8DNC7"/>
<dbReference type="InterPro" id="IPR001501">
    <property type="entry name" value="Ni-dep_hyd_lsu"/>
</dbReference>
<gene>
    <name evidence="3" type="ORF">CO077_00720</name>
</gene>
<dbReference type="Proteomes" id="UP000228875">
    <property type="component" value="Unassembled WGS sequence"/>
</dbReference>
<keyword evidence="2" id="KW-0460">Magnesium</keyword>
<dbReference type="PROSITE" id="PS00508">
    <property type="entry name" value="NI_HGENASE_L_2"/>
    <property type="match status" value="1"/>
</dbReference>
<dbReference type="InterPro" id="IPR018194">
    <property type="entry name" value="Ni-dep_hyd_lsu_Ni_BS"/>
</dbReference>
<proteinExistence type="predicted"/>
<comment type="cofactor">
    <cofactor evidence="2">
        <name>Fe cation</name>
        <dbReference type="ChEBI" id="CHEBI:24875"/>
    </cofactor>
</comment>
<feature type="binding site" evidence="2">
    <location>
        <position position="64"/>
    </location>
    <ligand>
        <name>Ni(2+)</name>
        <dbReference type="ChEBI" id="CHEBI:49786"/>
    </ligand>
</feature>
<protein>
    <recommendedName>
        <fullName evidence="5">Ni/Fe hydrogenase subunit alpha</fullName>
    </recommendedName>
</protein>
<evidence type="ECO:0000313" key="3">
    <source>
        <dbReference type="EMBL" id="PJB99628.1"/>
    </source>
</evidence>
<dbReference type="SUPFAM" id="SSF56762">
    <property type="entry name" value="HydB/Nqo4-like"/>
    <property type="match status" value="1"/>
</dbReference>
<evidence type="ECO:0000256" key="1">
    <source>
        <dbReference type="ARBA" id="ARBA00023002"/>
    </source>
</evidence>
<dbReference type="PANTHER" id="PTHR43600">
    <property type="entry name" value="COENZYME F420 HYDROGENASE, SUBUNIT ALPHA"/>
    <property type="match status" value="1"/>
</dbReference>
<dbReference type="EMBL" id="PFTB01000016">
    <property type="protein sequence ID" value="PJB99628.1"/>
    <property type="molecule type" value="Genomic_DNA"/>
</dbReference>
<dbReference type="InterPro" id="IPR029014">
    <property type="entry name" value="NiFe-Hase_large"/>
</dbReference>
<comment type="cofactor">
    <cofactor evidence="2">
        <name>Ni(2+)</name>
        <dbReference type="ChEBI" id="CHEBI:49786"/>
    </cofactor>
</comment>
<comment type="caution">
    <text evidence="3">The sequence shown here is derived from an EMBL/GenBank/DDBJ whole genome shotgun (WGS) entry which is preliminary data.</text>
</comment>
<dbReference type="GO" id="GO:0016151">
    <property type="term" value="F:nickel cation binding"/>
    <property type="evidence" value="ECO:0007669"/>
    <property type="project" value="InterPro"/>
</dbReference>
<feature type="binding site" evidence="2">
    <location>
        <position position="450"/>
    </location>
    <ligand>
        <name>Mg(2+)</name>
        <dbReference type="ChEBI" id="CHEBI:18420"/>
    </ligand>
</feature>
<keyword evidence="1" id="KW-0560">Oxidoreductase</keyword>
<keyword evidence="2" id="KW-0533">Nickel</keyword>
<accession>A0A2M8DNC7</accession>
<keyword evidence="2" id="KW-0408">Iron</keyword>
<evidence type="ECO:0000313" key="4">
    <source>
        <dbReference type="Proteomes" id="UP000228875"/>
    </source>
</evidence>
<evidence type="ECO:0000256" key="2">
    <source>
        <dbReference type="PIRSR" id="PIRSR601501-1"/>
    </source>
</evidence>
<feature type="binding site" evidence="2">
    <location>
        <position position="42"/>
    </location>
    <ligand>
        <name>Mg(2+)</name>
        <dbReference type="ChEBI" id="CHEBI:18420"/>
    </ligand>
</feature>
<dbReference type="PANTHER" id="PTHR43600:SF4">
    <property type="entry name" value="CYTOSOLIC NIFE-HYDROGENASE, ALPHA SUBUNIT"/>
    <property type="match status" value="1"/>
</dbReference>
<feature type="binding site" evidence="2">
    <location>
        <position position="61"/>
    </location>
    <ligand>
        <name>Ni(2+)</name>
        <dbReference type="ChEBI" id="CHEBI:49786"/>
    </ligand>
</feature>
<evidence type="ECO:0008006" key="5">
    <source>
        <dbReference type="Google" id="ProtNLM"/>
    </source>
</evidence>
<name>A0A2M8DNC7_9BACT</name>
<organism evidence="3 4">
    <name type="scientific">Candidatus Nealsonbacteria bacterium CG_4_9_14_0_8_um_filter_35_12</name>
    <dbReference type="NCBI Taxonomy" id="1974692"/>
    <lineage>
        <taxon>Bacteria</taxon>
        <taxon>Candidatus Nealsoniibacteriota</taxon>
    </lineage>
</organism>
<dbReference type="Pfam" id="PF00374">
    <property type="entry name" value="NiFeSe_Hases"/>
    <property type="match status" value="2"/>
</dbReference>
<dbReference type="GO" id="GO:0008901">
    <property type="term" value="F:ferredoxin hydrogenase activity"/>
    <property type="evidence" value="ECO:0007669"/>
    <property type="project" value="InterPro"/>
</dbReference>
<dbReference type="Gene3D" id="1.10.645.10">
    <property type="entry name" value="Cytochrome-c3 Hydrogenase, chain B"/>
    <property type="match status" value="1"/>
</dbReference>
<sequence>MKIIVPHIHKIEGEAGFWASVAKTGEIKDLKINVLEGLRQIEGILVGRRIQEVPIVVSRICGICPVVHILNACSTLERALEIKVFPQIILLRKLFLASQIIQSHTLHLFFLSLPDFFDIENDLDLMKKFKKETKAALKIRDFSLKITEVIGGRKVHPITPQIGGFHKLPEKKDLEKLLFDLPRVFESAQILAKTFQDLSYPDFQRETLFTSLFSNTRQNFSKENLGGQAEYPFYQANFIKIADKKLTAGDFYSNQIEEDLKIPPVKRVKYLGKPYMLGAIARVKNNWQFLNPLAKNLFESFKKKNHLTDEKFFGDIYHNLFSQMVEVLHFLEESEKLIKEILNLDPEEKPSVSYGARLKEEKKEFKIKKGSGLSAMEAPRGTLFTYFELDEEGRILNCNIITPTAQFLANLEEDLKVLLPEILKLPEEKRKRKIRSLIRVYDPCISCATH</sequence>
<feature type="binding site" evidence="2">
    <location>
        <position position="447"/>
    </location>
    <ligand>
        <name>Fe cation</name>
        <dbReference type="ChEBI" id="CHEBI:24875"/>
    </ligand>
</feature>
<reference evidence="4" key="1">
    <citation type="submission" date="2017-09" db="EMBL/GenBank/DDBJ databases">
        <title>Depth-based differentiation of microbial function through sediment-hosted aquifers and enrichment of novel symbionts in the deep terrestrial subsurface.</title>
        <authorList>
            <person name="Probst A.J."/>
            <person name="Ladd B."/>
            <person name="Jarett J.K."/>
            <person name="Geller-Mcgrath D.E."/>
            <person name="Sieber C.M.K."/>
            <person name="Emerson J.B."/>
            <person name="Anantharaman K."/>
            <person name="Thomas B.C."/>
            <person name="Malmstrom R."/>
            <person name="Stieglmeier M."/>
            <person name="Klingl A."/>
            <person name="Woyke T."/>
            <person name="Ryan C.M."/>
            <person name="Banfield J.F."/>
        </authorList>
    </citation>
    <scope>NUCLEOTIDE SEQUENCE [LARGE SCALE GENOMIC DNA]</scope>
</reference>
<feature type="binding site" evidence="2">
    <location>
        <position position="444"/>
    </location>
    <ligand>
        <name>Ni(2+)</name>
        <dbReference type="ChEBI" id="CHEBI:49786"/>
    </ligand>
</feature>
<keyword evidence="2" id="KW-0479">Metal-binding</keyword>